<feature type="compositionally biased region" description="Acidic residues" evidence="5">
    <location>
        <begin position="575"/>
        <end position="597"/>
    </location>
</feature>
<organism evidence="7">
    <name type="scientific">Oikopleura dioica</name>
    <name type="common">Tunicate</name>
    <dbReference type="NCBI Taxonomy" id="34765"/>
    <lineage>
        <taxon>Eukaryota</taxon>
        <taxon>Metazoa</taxon>
        <taxon>Chordata</taxon>
        <taxon>Tunicata</taxon>
        <taxon>Appendicularia</taxon>
        <taxon>Copelata</taxon>
        <taxon>Oikopleuridae</taxon>
        <taxon>Oikopleura</taxon>
    </lineage>
</organism>
<feature type="compositionally biased region" description="Polar residues" evidence="5">
    <location>
        <begin position="769"/>
        <end position="781"/>
    </location>
</feature>
<evidence type="ECO:0000256" key="5">
    <source>
        <dbReference type="SAM" id="MobiDB-lite"/>
    </source>
</evidence>
<keyword evidence="4" id="KW-0788">Thiol protease</keyword>
<feature type="region of interest" description="Disordered" evidence="5">
    <location>
        <begin position="720"/>
        <end position="869"/>
    </location>
</feature>
<dbReference type="SUPFAM" id="SSF54001">
    <property type="entry name" value="Cysteine proteinases"/>
    <property type="match status" value="1"/>
</dbReference>
<reference evidence="7" key="1">
    <citation type="journal article" date="2010" name="Science">
        <title>Plasticity of animal genome architecture unmasked by rapid evolution of a pelagic tunicate.</title>
        <authorList>
            <person name="Denoeud F."/>
            <person name="Henriet S."/>
            <person name="Mungpakdee S."/>
            <person name="Aury J.M."/>
            <person name="Da Silva C."/>
            <person name="Brinkmann H."/>
            <person name="Mikhaleva J."/>
            <person name="Olsen L.C."/>
            <person name="Jubin C."/>
            <person name="Canestro C."/>
            <person name="Bouquet J.M."/>
            <person name="Danks G."/>
            <person name="Poulain J."/>
            <person name="Campsteijn C."/>
            <person name="Adamski M."/>
            <person name="Cross I."/>
            <person name="Yadetie F."/>
            <person name="Muffato M."/>
            <person name="Louis A."/>
            <person name="Butcher S."/>
            <person name="Tsagkogeorga G."/>
            <person name="Konrad A."/>
            <person name="Singh S."/>
            <person name="Jensen M.F."/>
            <person name="Cong E.H."/>
            <person name="Eikeseth-Otteraa H."/>
            <person name="Noel B."/>
            <person name="Anthouard V."/>
            <person name="Porcel B.M."/>
            <person name="Kachouri-Lafond R."/>
            <person name="Nishino A."/>
            <person name="Ugolini M."/>
            <person name="Chourrout P."/>
            <person name="Nishida H."/>
            <person name="Aasland R."/>
            <person name="Huzurbazar S."/>
            <person name="Westhof E."/>
            <person name="Delsuc F."/>
            <person name="Lehrach H."/>
            <person name="Reinhardt R."/>
            <person name="Weissenbach J."/>
            <person name="Roy S.W."/>
            <person name="Artiguenave F."/>
            <person name="Postlethwait J.H."/>
            <person name="Manak J.R."/>
            <person name="Thompson E.M."/>
            <person name="Jaillon O."/>
            <person name="Du Pasquier L."/>
            <person name="Boudinot P."/>
            <person name="Liberles D.A."/>
            <person name="Volff J.N."/>
            <person name="Philippe H."/>
            <person name="Lenhard B."/>
            <person name="Roest Crollius H."/>
            <person name="Wincker P."/>
            <person name="Chourrout D."/>
        </authorList>
    </citation>
    <scope>NUCLEOTIDE SEQUENCE [LARGE SCALE GENOMIC DNA]</scope>
</reference>
<dbReference type="PANTHER" id="PTHR46915">
    <property type="entry name" value="UBIQUITIN-LIKE PROTEASE 4-RELATED"/>
    <property type="match status" value="1"/>
</dbReference>
<feature type="region of interest" description="Disordered" evidence="5">
    <location>
        <begin position="35"/>
        <end position="70"/>
    </location>
</feature>
<feature type="compositionally biased region" description="Basic residues" evidence="5">
    <location>
        <begin position="792"/>
        <end position="804"/>
    </location>
</feature>
<feature type="compositionally biased region" description="Acidic residues" evidence="5">
    <location>
        <begin position="520"/>
        <end position="539"/>
    </location>
</feature>
<dbReference type="InterPro" id="IPR003653">
    <property type="entry name" value="Peptidase_C48_C"/>
</dbReference>
<dbReference type="Proteomes" id="UP000011014">
    <property type="component" value="Unassembled WGS sequence"/>
</dbReference>
<dbReference type="Gene3D" id="3.40.395.10">
    <property type="entry name" value="Adenoviral Proteinase, Chain A"/>
    <property type="match status" value="1"/>
</dbReference>
<dbReference type="EMBL" id="FN655582">
    <property type="protein sequence ID" value="CBY39589.1"/>
    <property type="molecule type" value="Genomic_DNA"/>
</dbReference>
<dbReference type="PANTHER" id="PTHR46915:SF6">
    <property type="entry name" value="CYSTEINE PROTEINASES SUPERFAMILY PROTEIN"/>
    <property type="match status" value="1"/>
</dbReference>
<name>E4YVV4_OIKDI</name>
<feature type="compositionally biased region" description="Low complexity" evidence="5">
    <location>
        <begin position="805"/>
        <end position="816"/>
    </location>
</feature>
<evidence type="ECO:0000256" key="1">
    <source>
        <dbReference type="ARBA" id="ARBA00005234"/>
    </source>
</evidence>
<feature type="domain" description="Ubiquitin-like protease family profile" evidence="6">
    <location>
        <begin position="105"/>
        <end position="428"/>
    </location>
</feature>
<evidence type="ECO:0000259" key="6">
    <source>
        <dbReference type="PROSITE" id="PS50600"/>
    </source>
</evidence>
<comment type="similarity">
    <text evidence="1">Belongs to the peptidase C48 family.</text>
</comment>
<evidence type="ECO:0000313" key="7">
    <source>
        <dbReference type="EMBL" id="CBY39589.1"/>
    </source>
</evidence>
<dbReference type="GO" id="GO:0008234">
    <property type="term" value="F:cysteine-type peptidase activity"/>
    <property type="evidence" value="ECO:0007669"/>
    <property type="project" value="UniProtKB-KW"/>
</dbReference>
<feature type="compositionally biased region" description="Low complexity" evidence="5">
    <location>
        <begin position="846"/>
        <end position="856"/>
    </location>
</feature>
<keyword evidence="3" id="KW-0378">Hydrolase</keyword>
<keyword evidence="2" id="KW-0645">Protease</keyword>
<sequence length="913" mass="104143">MEEITKEMVSEQPRLRLQWLIQEVSKIVELPIKKAQPRRPITRATRQRAVPAPLDESSKSDSSDESDGDEIMHRMASQRETPTAPKALKNIFVKKRYPYYGSYDLDYEKARSRMLLPTKQALLAAGMKPMKNFWLNDEAMEALLHKELDHMSEQNREDCYIFSTHVWTNMLRLRRNPQTGHMLHPANRYDNLKSLIWPRREKKRIEAQRKFNPLKRKYLFLPIFQDNHWSLIVVVNPWKTLERLVDPDPTTEVFNMPVNPDGKIETPCDVSEEFAEKYNLTENERHDSNQYSQFAPYESEPVIYHFCSLTKTDWIQKCELACELLTGMFLDESNPDLKPIHDDLLGRGLLNRTPTGLQIEHGRKPRRLVCDRATRRNMNRPWPCDECLNNGPNRFQKFLPFRYYHQSSPQQCNEYDCGVYTIYAIRKWFQNEKHIKRYLHTDLENWWTPIDIYNYKYACRRYFDMLANVPDREPVNVFGTPEENGYLKSVKASYAAYRVFKGMDQPPEETDTKTEPASEVIEEEVISQDDDDEEEELIEEPVQREEIQTENGETDAQSETVDNGESETGNSDTIENGEAEDYAEPDVDEEAEVDDESNNLSNAVCENGDAVSSDTVNGDTVNGDSVNGDVVNGEYVSDALNYVAVSEAEDNEEIVDEQFVNETNDILQDVAESSNINAVEADTEASVTVDEADTTVNGQEDTIDDGDDIDPVYDNVEIDLTGDTELPKPIPTKKRKRRARAAASQDEEESFNYAMEVHRTLNRRISSRRAASTPKTYTPTPVNRRADNSNKVTKRTPKSMKRPFSKSAASAKKGSSVARNADSPVPRKVSPTKSEPLSKKKKRSSQRGSSRSPARSGTPNGGSVDSVNVTSSSCAGYAQYLLWLGACRGRPGRRESTEPAATFTSASRKRGKK</sequence>
<proteinExistence type="inferred from homology"/>
<evidence type="ECO:0000256" key="4">
    <source>
        <dbReference type="ARBA" id="ARBA00022807"/>
    </source>
</evidence>
<feature type="compositionally biased region" description="Polar residues" evidence="5">
    <location>
        <begin position="598"/>
        <end position="615"/>
    </location>
</feature>
<feature type="compositionally biased region" description="Polar residues" evidence="5">
    <location>
        <begin position="857"/>
        <end position="869"/>
    </location>
</feature>
<dbReference type="InterPro" id="IPR038765">
    <property type="entry name" value="Papain-like_cys_pep_sf"/>
</dbReference>
<evidence type="ECO:0000256" key="2">
    <source>
        <dbReference type="ARBA" id="ARBA00022670"/>
    </source>
</evidence>
<feature type="region of interest" description="Disordered" evidence="5">
    <location>
        <begin position="503"/>
        <end position="629"/>
    </location>
</feature>
<feature type="compositionally biased region" description="Basic residues" evidence="5">
    <location>
        <begin position="731"/>
        <end position="740"/>
    </location>
</feature>
<dbReference type="PROSITE" id="PS50600">
    <property type="entry name" value="ULP_PROTEASE"/>
    <property type="match status" value="1"/>
</dbReference>
<dbReference type="GO" id="GO:0006508">
    <property type="term" value="P:proteolysis"/>
    <property type="evidence" value="ECO:0007669"/>
    <property type="project" value="UniProtKB-KW"/>
</dbReference>
<protein>
    <recommendedName>
        <fullName evidence="6">Ubiquitin-like protease family profile domain-containing protein</fullName>
    </recommendedName>
</protein>
<evidence type="ECO:0000256" key="3">
    <source>
        <dbReference type="ARBA" id="ARBA00022801"/>
    </source>
</evidence>
<feature type="compositionally biased region" description="Low complexity" evidence="5">
    <location>
        <begin position="616"/>
        <end position="629"/>
    </location>
</feature>
<dbReference type="GO" id="GO:0016926">
    <property type="term" value="P:protein desumoylation"/>
    <property type="evidence" value="ECO:0007669"/>
    <property type="project" value="UniProtKB-ARBA"/>
</dbReference>
<gene>
    <name evidence="7" type="ORF">GSOID_T00020161001</name>
</gene>
<feature type="compositionally biased region" description="Polar residues" evidence="5">
    <location>
        <begin position="549"/>
        <end position="574"/>
    </location>
</feature>
<dbReference type="AlphaFoldDB" id="E4YVV4"/>
<feature type="region of interest" description="Disordered" evidence="5">
    <location>
        <begin position="889"/>
        <end position="913"/>
    </location>
</feature>
<accession>E4YVV4</accession>